<dbReference type="CDD" id="cd06170">
    <property type="entry name" value="LuxR_C_like"/>
    <property type="match status" value="1"/>
</dbReference>
<evidence type="ECO:0000259" key="4">
    <source>
        <dbReference type="PROSITE" id="PS50043"/>
    </source>
</evidence>
<evidence type="ECO:0000313" key="5">
    <source>
        <dbReference type="EMBL" id="QCR07670.1"/>
    </source>
</evidence>
<organism evidence="5 6">
    <name type="scientific">Brenneria rubrifaciens</name>
    <dbReference type="NCBI Taxonomy" id="55213"/>
    <lineage>
        <taxon>Bacteria</taxon>
        <taxon>Pseudomonadati</taxon>
        <taxon>Pseudomonadota</taxon>
        <taxon>Gammaproteobacteria</taxon>
        <taxon>Enterobacterales</taxon>
        <taxon>Pectobacteriaceae</taxon>
        <taxon>Brenneria</taxon>
    </lineage>
</organism>
<dbReference type="Proteomes" id="UP000299580">
    <property type="component" value="Chromosome"/>
</dbReference>
<dbReference type="Gene3D" id="3.40.50.300">
    <property type="entry name" value="P-loop containing nucleotide triphosphate hydrolases"/>
    <property type="match status" value="1"/>
</dbReference>
<dbReference type="InterPro" id="IPR027417">
    <property type="entry name" value="P-loop_NTPase"/>
</dbReference>
<dbReference type="InterPro" id="IPR000792">
    <property type="entry name" value="Tscrpt_reg_LuxR_C"/>
</dbReference>
<keyword evidence="2" id="KW-0238">DNA-binding</keyword>
<proteinExistence type="predicted"/>
<dbReference type="InterPro" id="IPR036388">
    <property type="entry name" value="WH-like_DNA-bd_sf"/>
</dbReference>
<dbReference type="PROSITE" id="PS50043">
    <property type="entry name" value="HTH_LUXR_2"/>
    <property type="match status" value="1"/>
</dbReference>
<dbReference type="PROSITE" id="PS00622">
    <property type="entry name" value="HTH_LUXR_1"/>
    <property type="match status" value="1"/>
</dbReference>
<dbReference type="InterPro" id="IPR011990">
    <property type="entry name" value="TPR-like_helical_dom_sf"/>
</dbReference>
<gene>
    <name evidence="5" type="ORF">EH207_03400</name>
</gene>
<dbReference type="GO" id="GO:0003677">
    <property type="term" value="F:DNA binding"/>
    <property type="evidence" value="ECO:0007669"/>
    <property type="project" value="UniProtKB-KW"/>
</dbReference>
<dbReference type="PANTHER" id="PTHR44688">
    <property type="entry name" value="DNA-BINDING TRANSCRIPTIONAL ACTIVATOR DEVR_DOSR"/>
    <property type="match status" value="1"/>
</dbReference>
<evidence type="ECO:0000313" key="6">
    <source>
        <dbReference type="Proteomes" id="UP000299580"/>
    </source>
</evidence>
<keyword evidence="6" id="KW-1185">Reference proteome</keyword>
<dbReference type="EMBL" id="CP034035">
    <property type="protein sequence ID" value="QCR07670.1"/>
    <property type="molecule type" value="Genomic_DNA"/>
</dbReference>
<keyword evidence="3" id="KW-0804">Transcription</keyword>
<dbReference type="InterPro" id="IPR059106">
    <property type="entry name" value="WHD_MalT"/>
</dbReference>
<dbReference type="OrthoDB" id="9796655at2"/>
<keyword evidence="1" id="KW-0805">Transcription regulation</keyword>
<sequence length="919" mass="103487">MNENLLYPTQTSVVDYRQKSFTLSHGLPLIATKLCPPRTSEVVLRRERLLSRLDWVHQRSLALVCAGAGFGKTTLLSQWHRALISQGHCAAWLSLDEQDNALHDFRRYLLAALHPYCRGLFSQLEPISPGASLCTEDGFMRNLINSLSQRQTALYLVLDDFHLIRNPVILQDINELVNYAPACLHLLLGSRSLPALPLARMRAGNQMVIIDINDLRFNPSEILAYFTETTHQNLDQAEVQRLLNITEGWIIGIQIAALSSAAADGNALFQTLEGPAGTKQMAHYLQEVVLNPLPPEIQQFLLQTSILNRFTPELCNAVTLRNDGKQMLTFIEQHNLFISPLDEQGGWFRYHVLFAEAQYERLVNGPIKIAELHERASNWLAANGHWAEAIRHALAAGKLDNSAAYAAPSAQSLAEEGDLDTLVRWLQQLPLTEGAHEEHIDLQLNLAWALAHYFRLDEAQTLLNRLQSYFTRHQLSKHLRIKWQVISAISASFAEDIMASEALTRPLLSQIPCGDSWVDGLVCNVLSYNYLAQDRYQEAAEVQQHMPEPSTPQDHLFVSVYRAFILGLNHVRQADLRTGEIYYRQALTQAERLTGAGSCGSATLQALLAEIHYEQDNTLLLDSQVAPHLAKIDIIAPPDALLSAYRALVRRELLRDAGQAKVLLEHAQQVVIGRGWPRLQGMLLAEQIRVSVLHNQRCQAQELMCQLIELSEKNQQTFPLANYLYTSRITAQTQMLIDDGHAGKAARLLWSLAQRLEKRRCILEALRQRALCAVAWWRDGDRQRAGDVLLPVMKLAKSQNLKRSLLDAGDEIYPILHHIQGKVTIGDRSYIANLLGDAPRAEVDPIADWNPLPPLTERENQTLLLIAQGRSNKEIARTMAISVDTVKWHLKNLYGKLEVTSRTQAMSRVRMLSEVDCAE</sequence>
<dbReference type="SMART" id="SM00421">
    <property type="entry name" value="HTH_LUXR"/>
    <property type="match status" value="1"/>
</dbReference>
<reference evidence="5 6" key="1">
    <citation type="submission" date="2018-11" db="EMBL/GenBank/DDBJ databases">
        <title>Genome sequences of Brenneria nigrifluens and Brenneria rubrifaciens.</title>
        <authorList>
            <person name="Poret-Peterson A.T."/>
            <person name="McClean A.E."/>
            <person name="Kluepfel D.A."/>
        </authorList>
    </citation>
    <scope>NUCLEOTIDE SEQUENCE [LARGE SCALE GENOMIC DNA]</scope>
    <source>
        <strain evidence="5 6">6D370</strain>
    </source>
</reference>
<dbReference type="InterPro" id="IPR016032">
    <property type="entry name" value="Sig_transdc_resp-reg_C-effctor"/>
</dbReference>
<evidence type="ECO:0000256" key="1">
    <source>
        <dbReference type="ARBA" id="ARBA00023015"/>
    </source>
</evidence>
<dbReference type="GO" id="GO:0006355">
    <property type="term" value="P:regulation of DNA-templated transcription"/>
    <property type="evidence" value="ECO:0007669"/>
    <property type="project" value="InterPro"/>
</dbReference>
<accession>A0A4P8QQZ6</accession>
<evidence type="ECO:0000256" key="2">
    <source>
        <dbReference type="ARBA" id="ARBA00023125"/>
    </source>
</evidence>
<dbReference type="RefSeq" id="WP_137712739.1">
    <property type="nucleotide sequence ID" value="NZ_CP034035.1"/>
</dbReference>
<dbReference type="Gene3D" id="1.10.10.10">
    <property type="entry name" value="Winged helix-like DNA-binding domain superfamily/Winged helix DNA-binding domain"/>
    <property type="match status" value="1"/>
</dbReference>
<dbReference type="Gene3D" id="1.25.40.10">
    <property type="entry name" value="Tetratricopeptide repeat domain"/>
    <property type="match status" value="1"/>
</dbReference>
<dbReference type="Pfam" id="PF17874">
    <property type="entry name" value="TPR_MalT"/>
    <property type="match status" value="1"/>
</dbReference>
<protein>
    <submittedName>
        <fullName evidence="5">LuxR family transcriptional regulator</fullName>
    </submittedName>
</protein>
<dbReference type="PANTHER" id="PTHR44688:SF16">
    <property type="entry name" value="DNA-BINDING TRANSCRIPTIONAL ACTIVATOR DEVR_DOSR"/>
    <property type="match status" value="1"/>
</dbReference>
<dbReference type="KEGG" id="brb:EH207_03400"/>
<name>A0A4P8QQZ6_9GAMM</name>
<dbReference type="AlphaFoldDB" id="A0A4P8QQZ6"/>
<evidence type="ECO:0000256" key="3">
    <source>
        <dbReference type="ARBA" id="ARBA00023163"/>
    </source>
</evidence>
<dbReference type="Pfam" id="PF00196">
    <property type="entry name" value="GerE"/>
    <property type="match status" value="1"/>
</dbReference>
<dbReference type="SUPFAM" id="SSF46894">
    <property type="entry name" value="C-terminal effector domain of the bipartite response regulators"/>
    <property type="match status" value="1"/>
</dbReference>
<dbReference type="InterPro" id="IPR041617">
    <property type="entry name" value="TPR_MalT"/>
</dbReference>
<dbReference type="Pfam" id="PF25873">
    <property type="entry name" value="WHD_MalT"/>
    <property type="match status" value="1"/>
</dbReference>
<feature type="domain" description="HTH luxR-type" evidence="4">
    <location>
        <begin position="848"/>
        <end position="913"/>
    </location>
</feature>
<dbReference type="PRINTS" id="PR00038">
    <property type="entry name" value="HTHLUXR"/>
</dbReference>
<dbReference type="SUPFAM" id="SSF52540">
    <property type="entry name" value="P-loop containing nucleoside triphosphate hydrolases"/>
    <property type="match status" value="1"/>
</dbReference>